<dbReference type="EMBL" id="AORV01000011">
    <property type="protein sequence ID" value="EMS73870.1"/>
    <property type="molecule type" value="Genomic_DNA"/>
</dbReference>
<dbReference type="PANTHER" id="PTHR46233:SF3">
    <property type="entry name" value="HYDROXYACYLGLUTATHIONE HYDROLASE GLOC"/>
    <property type="match status" value="1"/>
</dbReference>
<evidence type="ECO:0000313" key="6">
    <source>
        <dbReference type="EMBL" id="EMS73870.1"/>
    </source>
</evidence>
<evidence type="ECO:0000256" key="3">
    <source>
        <dbReference type="ARBA" id="ARBA00022801"/>
    </source>
</evidence>
<dbReference type="PATRIC" id="fig|1195236.3.peg.406"/>
<protein>
    <submittedName>
        <fullName evidence="6">Beta-lactamase</fullName>
    </submittedName>
</protein>
<keyword evidence="2" id="KW-0479">Metal-binding</keyword>
<dbReference type="STRING" id="1195236.CTER_0104"/>
<evidence type="ECO:0000256" key="2">
    <source>
        <dbReference type="ARBA" id="ARBA00022723"/>
    </source>
</evidence>
<dbReference type="InterPro" id="IPR001279">
    <property type="entry name" value="Metallo-B-lactamas"/>
</dbReference>
<feature type="domain" description="Metallo-beta-lactamase" evidence="5">
    <location>
        <begin position="12"/>
        <end position="187"/>
    </location>
</feature>
<reference evidence="6 7" key="1">
    <citation type="journal article" date="2013" name="Genome Announc.">
        <title>Draft Genome Sequence of the Cellulolytic, Mesophilic, Anaerobic Bacterium Clostridium termitidis Strain CT1112 (DSM 5398).</title>
        <authorList>
            <person name="Lal S."/>
            <person name="Ramachandran U."/>
            <person name="Zhang X."/>
            <person name="Munir R."/>
            <person name="Sparling R."/>
            <person name="Levin D.B."/>
        </authorList>
    </citation>
    <scope>NUCLEOTIDE SEQUENCE [LARGE SCALE GENOMIC DNA]</scope>
    <source>
        <strain evidence="6 7">CT1112</strain>
    </source>
</reference>
<dbReference type="SUPFAM" id="SSF56281">
    <property type="entry name" value="Metallo-hydrolase/oxidoreductase"/>
    <property type="match status" value="1"/>
</dbReference>
<accession>S0FNT5</accession>
<sequence>MRIKTITGGMFDSCAYLICEGNKAVLIDAGVKSEKVIEAAADMKVDIEKIILTHGHIDHIVELDSIAEKTGARAYIHINDEPSLTDAGYNVSAYAFKAQTFNTQCEVLRDGSILRLGELELKVIHTPGHTPGSICIQVNNELFSGDTLFNSGYGRVDLPNGSFEDIYASIVDQLFNLPGETRVYPGHGRPTTIEDEKMTNPIKHAIEW</sequence>
<comment type="cofactor">
    <cofactor evidence="1">
        <name>Zn(2+)</name>
        <dbReference type="ChEBI" id="CHEBI:29105"/>
    </cofactor>
</comment>
<dbReference type="CDD" id="cd06262">
    <property type="entry name" value="metallo-hydrolase-like_MBL-fold"/>
    <property type="match status" value="1"/>
</dbReference>
<dbReference type="eggNOG" id="COG0491">
    <property type="taxonomic scope" value="Bacteria"/>
</dbReference>
<dbReference type="GO" id="GO:0046872">
    <property type="term" value="F:metal ion binding"/>
    <property type="evidence" value="ECO:0007669"/>
    <property type="project" value="UniProtKB-KW"/>
</dbReference>
<keyword evidence="4" id="KW-0862">Zinc</keyword>
<name>S0FNT5_RUMCE</name>
<keyword evidence="3" id="KW-0378">Hydrolase</keyword>
<dbReference type="RefSeq" id="WP_004623318.1">
    <property type="nucleotide sequence ID" value="NZ_AORV01000011.1"/>
</dbReference>
<dbReference type="InterPro" id="IPR051453">
    <property type="entry name" value="MBL_Glyoxalase_II"/>
</dbReference>
<dbReference type="Proteomes" id="UP000014155">
    <property type="component" value="Unassembled WGS sequence"/>
</dbReference>
<dbReference type="Pfam" id="PF00753">
    <property type="entry name" value="Lactamase_B"/>
    <property type="match status" value="1"/>
</dbReference>
<dbReference type="PANTHER" id="PTHR46233">
    <property type="entry name" value="HYDROXYACYLGLUTATHIONE HYDROLASE GLOC"/>
    <property type="match status" value="1"/>
</dbReference>
<keyword evidence="7" id="KW-1185">Reference proteome</keyword>
<evidence type="ECO:0000259" key="5">
    <source>
        <dbReference type="SMART" id="SM00849"/>
    </source>
</evidence>
<evidence type="ECO:0000256" key="4">
    <source>
        <dbReference type="ARBA" id="ARBA00022833"/>
    </source>
</evidence>
<dbReference type="Gene3D" id="3.60.15.10">
    <property type="entry name" value="Ribonuclease Z/Hydroxyacylglutathione hydrolase-like"/>
    <property type="match status" value="1"/>
</dbReference>
<evidence type="ECO:0000256" key="1">
    <source>
        <dbReference type="ARBA" id="ARBA00001947"/>
    </source>
</evidence>
<dbReference type="GO" id="GO:0016787">
    <property type="term" value="F:hydrolase activity"/>
    <property type="evidence" value="ECO:0007669"/>
    <property type="project" value="UniProtKB-KW"/>
</dbReference>
<proteinExistence type="predicted"/>
<evidence type="ECO:0000313" key="7">
    <source>
        <dbReference type="Proteomes" id="UP000014155"/>
    </source>
</evidence>
<dbReference type="InterPro" id="IPR036866">
    <property type="entry name" value="RibonucZ/Hydroxyglut_hydro"/>
</dbReference>
<comment type="caution">
    <text evidence="6">The sequence shown here is derived from an EMBL/GenBank/DDBJ whole genome shotgun (WGS) entry which is preliminary data.</text>
</comment>
<dbReference type="SMART" id="SM00849">
    <property type="entry name" value="Lactamase_B"/>
    <property type="match status" value="1"/>
</dbReference>
<dbReference type="AlphaFoldDB" id="S0FNT5"/>
<organism evidence="6 7">
    <name type="scientific">Ruminiclostridium cellobioparum subsp. termitidis CT1112</name>
    <dbReference type="NCBI Taxonomy" id="1195236"/>
    <lineage>
        <taxon>Bacteria</taxon>
        <taxon>Bacillati</taxon>
        <taxon>Bacillota</taxon>
        <taxon>Clostridia</taxon>
        <taxon>Eubacteriales</taxon>
        <taxon>Oscillospiraceae</taxon>
        <taxon>Ruminiclostridium</taxon>
    </lineage>
</organism>
<gene>
    <name evidence="6" type="ORF">CTER_0104</name>
</gene>